<comment type="pathway">
    <text evidence="4">Cofactor biosynthesis; NAD(+) biosynthesis; quinolinate from L-kynurenine: step 2/3.</text>
</comment>
<comment type="similarity">
    <text evidence="4">Belongs to the kynureninase family.</text>
</comment>
<dbReference type="GO" id="GO:0097053">
    <property type="term" value="P:L-kynurenine catabolic process"/>
    <property type="evidence" value="ECO:0007669"/>
    <property type="project" value="UniProtKB-UniPathway"/>
</dbReference>
<evidence type="ECO:0000313" key="5">
    <source>
        <dbReference type="EMBL" id="KGN41205.1"/>
    </source>
</evidence>
<dbReference type="PANTHER" id="PTHR14084">
    <property type="entry name" value="KYNURENINASE"/>
    <property type="match status" value="1"/>
</dbReference>
<comment type="catalytic activity">
    <reaction evidence="4">
        <text>L-kynurenine + H2O = anthranilate + L-alanine + H(+)</text>
        <dbReference type="Rhea" id="RHEA:16813"/>
        <dbReference type="ChEBI" id="CHEBI:15377"/>
        <dbReference type="ChEBI" id="CHEBI:15378"/>
        <dbReference type="ChEBI" id="CHEBI:16567"/>
        <dbReference type="ChEBI" id="CHEBI:57959"/>
        <dbReference type="ChEBI" id="CHEBI:57972"/>
        <dbReference type="EC" id="3.7.1.3"/>
    </reaction>
</comment>
<dbReference type="Pfam" id="PF22580">
    <property type="entry name" value="KYNU_C"/>
    <property type="match status" value="1"/>
</dbReference>
<dbReference type="Gene3D" id="3.90.1150.10">
    <property type="entry name" value="Aspartate Aminotransferase, domain 1"/>
    <property type="match status" value="1"/>
</dbReference>
<dbReference type="EC" id="3.7.1.3" evidence="4"/>
<comment type="catalytic activity">
    <reaction evidence="4">
        <text>3-hydroxy-L-kynurenine + H2O = 3-hydroxyanthranilate + L-alanine + H(+)</text>
        <dbReference type="Rhea" id="RHEA:25143"/>
        <dbReference type="ChEBI" id="CHEBI:15377"/>
        <dbReference type="ChEBI" id="CHEBI:15378"/>
        <dbReference type="ChEBI" id="CHEBI:36559"/>
        <dbReference type="ChEBI" id="CHEBI:57972"/>
        <dbReference type="ChEBI" id="CHEBI:58125"/>
        <dbReference type="EC" id="3.7.1.3"/>
    </reaction>
</comment>
<organism evidence="5 6">
    <name type="scientific">Knoellia aerolata DSM 18566</name>
    <dbReference type="NCBI Taxonomy" id="1385519"/>
    <lineage>
        <taxon>Bacteria</taxon>
        <taxon>Bacillati</taxon>
        <taxon>Actinomycetota</taxon>
        <taxon>Actinomycetes</taxon>
        <taxon>Micrococcales</taxon>
        <taxon>Intrasporangiaceae</taxon>
        <taxon>Knoellia</taxon>
    </lineage>
</organism>
<dbReference type="GO" id="GO:0019441">
    <property type="term" value="P:L-tryptophan catabolic process to kynurenine"/>
    <property type="evidence" value="ECO:0007669"/>
    <property type="project" value="TreeGrafter"/>
</dbReference>
<dbReference type="STRING" id="1385519.N801_02045"/>
<dbReference type="InterPro" id="IPR015421">
    <property type="entry name" value="PyrdxlP-dep_Trfase_major"/>
</dbReference>
<dbReference type="eggNOG" id="COG3844">
    <property type="taxonomic scope" value="Bacteria"/>
</dbReference>
<evidence type="ECO:0000256" key="1">
    <source>
        <dbReference type="ARBA" id="ARBA00022642"/>
    </source>
</evidence>
<dbReference type="GO" id="GO:0009435">
    <property type="term" value="P:NAD+ biosynthetic process"/>
    <property type="evidence" value="ECO:0007669"/>
    <property type="project" value="UniProtKB-UniPathway"/>
</dbReference>
<dbReference type="InterPro" id="IPR010111">
    <property type="entry name" value="Kynureninase"/>
</dbReference>
<comment type="caution">
    <text evidence="5">The sequence shown here is derived from an EMBL/GenBank/DDBJ whole genome shotgun (WGS) entry which is preliminary data.</text>
</comment>
<comment type="pathway">
    <text evidence="4">Amino-acid degradation; L-kynurenine degradation; L-alanine and anthranilate from L-kynurenine: step 1/1.</text>
</comment>
<keyword evidence="3 4" id="KW-0663">Pyridoxal phosphate</keyword>
<dbReference type="GO" id="GO:0005737">
    <property type="term" value="C:cytoplasm"/>
    <property type="evidence" value="ECO:0007669"/>
    <property type="project" value="InterPro"/>
</dbReference>
<dbReference type="InterPro" id="IPR015424">
    <property type="entry name" value="PyrdxlP-dep_Trfase"/>
</dbReference>
<evidence type="ECO:0000256" key="4">
    <source>
        <dbReference type="PIRNR" id="PIRNR038800"/>
    </source>
</evidence>
<sequence>MLPDMSSDVLTSLAEQARALDTQHVATDRRHAFELPDGVVYLDGNSLGALSRAAREATADAVSRQWGEQLIRAWNDSAWWSAPERVGDRIAGLVGAPAGTVVVGDSTTVSLYKAVHAAARMRPGRRVVLTDPDSFPTDVHVTRGVCDQLGLTLELLSPADAVARLRGSDDVALASYSQVDYRTGELWDLAALTVAAHDAGALSCWDLCHSAGVVDVGLTDGGADFAVGCGYKYLSGGPGAPAFIFVAPQHLDAFVNPILGWNGHATPFAMSPDHTPADGITRARVGTPPVLGIAALEGALTAYDGLSMADVRRRSLSLTAFFVDAIAALGVDLPVATPREDDRRGSQVSLRHPDAYAVVQALIARGVIGDFREPNIVRLGFAPLYLSHEDALAAAVHLRDVLAGREFERPEHRSRAAVT</sequence>
<name>A0A0A0JUX1_9MICO</name>
<dbReference type="GO" id="GO:0043420">
    <property type="term" value="P:anthranilate metabolic process"/>
    <property type="evidence" value="ECO:0007669"/>
    <property type="project" value="TreeGrafter"/>
</dbReference>
<keyword evidence="6" id="KW-1185">Reference proteome</keyword>
<dbReference type="GO" id="GO:0030170">
    <property type="term" value="F:pyridoxal phosphate binding"/>
    <property type="evidence" value="ECO:0007669"/>
    <property type="project" value="InterPro"/>
</dbReference>
<keyword evidence="2 4" id="KW-0378">Hydrolase</keyword>
<dbReference type="PIRSF" id="PIRSF038800">
    <property type="entry name" value="KYNU"/>
    <property type="match status" value="1"/>
</dbReference>
<comment type="subunit">
    <text evidence="4">Homodimer.</text>
</comment>
<proteinExistence type="inferred from homology"/>
<reference evidence="5 6" key="1">
    <citation type="submission" date="2013-08" db="EMBL/GenBank/DDBJ databases">
        <title>The genome sequence of Knoellia aerolata.</title>
        <authorList>
            <person name="Zhu W."/>
            <person name="Wang G."/>
        </authorList>
    </citation>
    <scope>NUCLEOTIDE SEQUENCE [LARGE SCALE GENOMIC DNA]</scope>
    <source>
        <strain evidence="5 6">DSM 18566</strain>
    </source>
</reference>
<dbReference type="Gene3D" id="3.40.640.10">
    <property type="entry name" value="Type I PLP-dependent aspartate aminotransferase-like (Major domain)"/>
    <property type="match status" value="1"/>
</dbReference>
<protein>
    <recommendedName>
        <fullName evidence="4">Kynureninase</fullName>
        <ecNumber evidence="4">3.7.1.3</ecNumber>
    </recommendedName>
</protein>
<comment type="cofactor">
    <cofactor evidence="4">
        <name>pyridoxal 5'-phosphate</name>
        <dbReference type="ChEBI" id="CHEBI:597326"/>
    </cofactor>
</comment>
<dbReference type="PANTHER" id="PTHR14084:SF0">
    <property type="entry name" value="KYNURENINASE"/>
    <property type="match status" value="1"/>
</dbReference>
<dbReference type="InterPro" id="IPR015422">
    <property type="entry name" value="PyrdxlP-dep_Trfase_small"/>
</dbReference>
<comment type="function">
    <text evidence="4">Catalyzes the cleavage of L-kynurenine (L-Kyn) and L-3-hydroxykynurenine (L-3OHKyn) into anthranilic acid (AA) and 3-hydroxyanthranilic acid (3-OHAA), respectively.</text>
</comment>
<dbReference type="GO" id="GO:0030429">
    <property type="term" value="F:kynureninase activity"/>
    <property type="evidence" value="ECO:0007669"/>
    <property type="project" value="UniProtKB-EC"/>
</dbReference>
<evidence type="ECO:0000313" key="6">
    <source>
        <dbReference type="Proteomes" id="UP000030013"/>
    </source>
</evidence>
<keyword evidence="1 4" id="KW-0662">Pyridine nucleotide biosynthesis</keyword>
<dbReference type="Proteomes" id="UP000030013">
    <property type="component" value="Unassembled WGS sequence"/>
</dbReference>
<evidence type="ECO:0000256" key="2">
    <source>
        <dbReference type="ARBA" id="ARBA00022801"/>
    </source>
</evidence>
<dbReference type="UniPathway" id="UPA00334">
    <property type="reaction ID" value="UER00455"/>
</dbReference>
<evidence type="ECO:0000256" key="3">
    <source>
        <dbReference type="ARBA" id="ARBA00022898"/>
    </source>
</evidence>
<dbReference type="UniPathway" id="UPA00253">
    <property type="reaction ID" value="UER00329"/>
</dbReference>
<dbReference type="SUPFAM" id="SSF53383">
    <property type="entry name" value="PLP-dependent transferases"/>
    <property type="match status" value="1"/>
</dbReference>
<accession>A0A0A0JUX1</accession>
<dbReference type="AlphaFoldDB" id="A0A0A0JUX1"/>
<dbReference type="EMBL" id="AVPL01000021">
    <property type="protein sequence ID" value="KGN41205.1"/>
    <property type="molecule type" value="Genomic_DNA"/>
</dbReference>
<gene>
    <name evidence="5" type="ORF">N801_02045</name>
</gene>